<evidence type="ECO:0000256" key="13">
    <source>
        <dbReference type="ARBA" id="ARBA00022989"/>
    </source>
</evidence>
<dbReference type="Pfam" id="PF00560">
    <property type="entry name" value="LRR_1"/>
    <property type="match status" value="3"/>
</dbReference>
<keyword evidence="10 19" id="KW-0547">Nucleotide-binding</keyword>
<evidence type="ECO:0000256" key="6">
    <source>
        <dbReference type="ARBA" id="ARBA00022679"/>
    </source>
</evidence>
<evidence type="ECO:0000313" key="25">
    <source>
        <dbReference type="Proteomes" id="UP000288805"/>
    </source>
</evidence>
<keyword evidence="9" id="KW-0677">Repeat</keyword>
<dbReference type="Pfam" id="PF23598">
    <property type="entry name" value="LRR_14"/>
    <property type="match status" value="2"/>
</dbReference>
<keyword evidence="16" id="KW-0325">Glycoprotein</keyword>
<feature type="domain" description="Disease resistance R13L4/SHOC-2-like LRR" evidence="23">
    <location>
        <begin position="290"/>
        <end position="373"/>
    </location>
</feature>
<dbReference type="InterPro" id="IPR001245">
    <property type="entry name" value="Ser-Thr/Tyr_kinase_cat_dom"/>
</dbReference>
<keyword evidence="4" id="KW-0723">Serine/threonine-protein kinase</keyword>
<dbReference type="EC" id="2.7.11.1" evidence="3"/>
<evidence type="ECO:0000259" key="21">
    <source>
        <dbReference type="Pfam" id="PF07714"/>
    </source>
</evidence>
<evidence type="ECO:0000256" key="4">
    <source>
        <dbReference type="ARBA" id="ARBA00022527"/>
    </source>
</evidence>
<dbReference type="SUPFAM" id="SSF56112">
    <property type="entry name" value="Protein kinase-like (PK-like)"/>
    <property type="match status" value="1"/>
</dbReference>
<gene>
    <name evidence="24" type="primary">VvCHDh000019_71</name>
    <name evidence="24" type="ORF">CK203_083763</name>
</gene>
<dbReference type="PROSITE" id="PS00107">
    <property type="entry name" value="PROTEIN_KINASE_ATP"/>
    <property type="match status" value="1"/>
</dbReference>
<evidence type="ECO:0000256" key="19">
    <source>
        <dbReference type="PROSITE-ProRule" id="PRU10141"/>
    </source>
</evidence>
<evidence type="ECO:0000256" key="14">
    <source>
        <dbReference type="ARBA" id="ARBA00023136"/>
    </source>
</evidence>
<keyword evidence="7" id="KW-0812">Transmembrane</keyword>
<sequence length="823" mass="90634">MAYNQNNPVAVAVFFSLSCLAPLSTSTFLCKNSTDCQSLLKFKQGITGDPDGHLQDWNETMFFCNWTGITCHQQLKNRVIAIELINMRLEGVISPYISNLSHLTTLSLQGNSLYGGIPATIGELSELTFINMSEQPHWSYTIVSFESDKADRFRIASYFTGRIPEELGALTKLEILYLHINFLEGSIPASISNCTALRHITLIENRLTGTIPFELESKLHNLQRLYFQENQLSGKIPVTLSNLSQLTLLDLSLNQLEGEVPPELGKLKKLERLYLHSNNLVSGSLPASIGSLSKDLYYLNLRNNKITGDLPAEIGNLSGLVTLDLWYNFLNGVPATIGKLRQLQRLHLGRNKLLGPIPDELGQMANLGLLELSDNLISGTIPSSLGSLPTEIGHFSNLALSLNLSNNNLQGELPASIGNLASVRAIDLSANKFFGVIPSSIGRCISMEYLNLSHNMLEGTIPESLKQIIDLGYLDLAFNNLTGNVPIWIGDSQKIKNLNLSYNRLTGEVPNSGRYKNLGSSSFMGNMGLCGGTKIMECRCGDCNSNVFPTHHGTQTLTEREIEIATGGFDEANLLGKGSFGRVYKAIINDGKTVVAVKVLQKRFKAIVLEYIGNGNLEQHLYPGGSDEGGSELKLGERMGIAIDVANGLEYLHEDFGIGKLISGDKPRGHVTTTTAFLRGSVGYIPPEYGQGIDVSTRGDVYSFGVMMLEMITRKRPTNEMFSDGLDLRKWVCSAFPNQVLDIVDISLKHEAYLEEGSGALHKLEQCCIHMLDAGMMCTEENPQKRPLISSVAQRLKNVWKEMGFETLRKAKEENVDMSLNLK</sequence>
<dbReference type="GO" id="GO:0005524">
    <property type="term" value="F:ATP binding"/>
    <property type="evidence" value="ECO:0007669"/>
    <property type="project" value="UniProtKB-UniRule"/>
</dbReference>
<evidence type="ECO:0000256" key="16">
    <source>
        <dbReference type="ARBA" id="ARBA00023180"/>
    </source>
</evidence>
<evidence type="ECO:0000259" key="22">
    <source>
        <dbReference type="Pfam" id="PF08263"/>
    </source>
</evidence>
<keyword evidence="12 19" id="KW-0067">ATP-binding</keyword>
<dbReference type="Gene3D" id="3.30.200.20">
    <property type="entry name" value="Phosphorylase Kinase, domain 1"/>
    <property type="match status" value="1"/>
</dbReference>
<dbReference type="InterPro" id="IPR013210">
    <property type="entry name" value="LRR_N_plant-typ"/>
</dbReference>
<dbReference type="PANTHER" id="PTHR48053">
    <property type="entry name" value="LEUCINE RICH REPEAT FAMILY PROTEIN, EXPRESSED"/>
    <property type="match status" value="1"/>
</dbReference>
<comment type="subcellular location">
    <subcellularLocation>
        <location evidence="1">Cell membrane</location>
    </subcellularLocation>
    <subcellularLocation>
        <location evidence="2">Membrane</location>
        <topology evidence="2">Single-pass type I membrane protein</topology>
    </subcellularLocation>
</comment>
<dbReference type="SUPFAM" id="SSF52058">
    <property type="entry name" value="L domain-like"/>
    <property type="match status" value="2"/>
</dbReference>
<dbReference type="Pfam" id="PF07714">
    <property type="entry name" value="PK_Tyr_Ser-Thr"/>
    <property type="match status" value="1"/>
</dbReference>
<evidence type="ECO:0000256" key="18">
    <source>
        <dbReference type="ARBA" id="ARBA00048679"/>
    </source>
</evidence>
<dbReference type="GO" id="GO:0004674">
    <property type="term" value="F:protein serine/threonine kinase activity"/>
    <property type="evidence" value="ECO:0007669"/>
    <property type="project" value="UniProtKB-KW"/>
</dbReference>
<dbReference type="SMART" id="SM00369">
    <property type="entry name" value="LRR_TYP"/>
    <property type="match status" value="7"/>
</dbReference>
<comment type="catalytic activity">
    <reaction evidence="18">
        <text>L-seryl-[protein] + ATP = O-phospho-L-seryl-[protein] + ADP + H(+)</text>
        <dbReference type="Rhea" id="RHEA:17989"/>
        <dbReference type="Rhea" id="RHEA-COMP:9863"/>
        <dbReference type="Rhea" id="RHEA-COMP:11604"/>
        <dbReference type="ChEBI" id="CHEBI:15378"/>
        <dbReference type="ChEBI" id="CHEBI:29999"/>
        <dbReference type="ChEBI" id="CHEBI:30616"/>
        <dbReference type="ChEBI" id="CHEBI:83421"/>
        <dbReference type="ChEBI" id="CHEBI:456216"/>
        <dbReference type="EC" id="2.7.11.1"/>
    </reaction>
</comment>
<name>A0A438F0K8_VITVI</name>
<dbReference type="EMBL" id="QGNW01001145">
    <property type="protein sequence ID" value="RVW53476.1"/>
    <property type="molecule type" value="Genomic_DNA"/>
</dbReference>
<accession>A0A438F0K8</accession>
<keyword evidence="13" id="KW-1133">Transmembrane helix</keyword>
<evidence type="ECO:0000256" key="20">
    <source>
        <dbReference type="SAM" id="SignalP"/>
    </source>
</evidence>
<keyword evidence="14" id="KW-0472">Membrane</keyword>
<evidence type="ECO:0000256" key="10">
    <source>
        <dbReference type="ARBA" id="ARBA00022741"/>
    </source>
</evidence>
<dbReference type="FunFam" id="3.80.10.10:FF:000095">
    <property type="entry name" value="LRR receptor-like serine/threonine-protein kinase GSO1"/>
    <property type="match status" value="2"/>
</dbReference>
<feature type="signal peptide" evidence="20">
    <location>
        <begin position="1"/>
        <end position="26"/>
    </location>
</feature>
<dbReference type="InterPro" id="IPR017441">
    <property type="entry name" value="Protein_kinase_ATP_BS"/>
</dbReference>
<dbReference type="InterPro" id="IPR001611">
    <property type="entry name" value="Leu-rich_rpt"/>
</dbReference>
<evidence type="ECO:0000313" key="24">
    <source>
        <dbReference type="EMBL" id="RVW53476.1"/>
    </source>
</evidence>
<feature type="domain" description="Serine-threonine/tyrosine-protein kinase catalytic" evidence="21">
    <location>
        <begin position="655"/>
        <end position="796"/>
    </location>
</feature>
<dbReference type="PANTHER" id="PTHR48053:SF47">
    <property type="entry name" value="RECEPTOR KINASE-LIKE PROTEIN XA21"/>
    <property type="match status" value="1"/>
</dbReference>
<evidence type="ECO:0000256" key="17">
    <source>
        <dbReference type="ARBA" id="ARBA00047899"/>
    </source>
</evidence>
<dbReference type="Gene3D" id="1.10.510.10">
    <property type="entry name" value="Transferase(Phosphotransferase) domain 1"/>
    <property type="match status" value="1"/>
</dbReference>
<comment type="catalytic activity">
    <reaction evidence="17">
        <text>L-threonyl-[protein] + ATP = O-phospho-L-threonyl-[protein] + ADP + H(+)</text>
        <dbReference type="Rhea" id="RHEA:46608"/>
        <dbReference type="Rhea" id="RHEA-COMP:11060"/>
        <dbReference type="Rhea" id="RHEA-COMP:11605"/>
        <dbReference type="ChEBI" id="CHEBI:15378"/>
        <dbReference type="ChEBI" id="CHEBI:30013"/>
        <dbReference type="ChEBI" id="CHEBI:30616"/>
        <dbReference type="ChEBI" id="CHEBI:61977"/>
        <dbReference type="ChEBI" id="CHEBI:456216"/>
        <dbReference type="EC" id="2.7.11.1"/>
    </reaction>
</comment>
<evidence type="ECO:0000256" key="9">
    <source>
        <dbReference type="ARBA" id="ARBA00022737"/>
    </source>
</evidence>
<feature type="chain" id="PRO_5019120097" description="non-specific serine/threonine protein kinase" evidence="20">
    <location>
        <begin position="27"/>
        <end position="823"/>
    </location>
</feature>
<feature type="domain" description="Disease resistance R13L4/SHOC-2-like LRR" evidence="23">
    <location>
        <begin position="96"/>
        <end position="279"/>
    </location>
</feature>
<keyword evidence="11 24" id="KW-0418">Kinase</keyword>
<dbReference type="InterPro" id="IPR003591">
    <property type="entry name" value="Leu-rich_rpt_typical-subtyp"/>
</dbReference>
<dbReference type="SMART" id="SM00365">
    <property type="entry name" value="LRR_SD22"/>
    <property type="match status" value="4"/>
</dbReference>
<dbReference type="InterPro" id="IPR011009">
    <property type="entry name" value="Kinase-like_dom_sf"/>
</dbReference>
<evidence type="ECO:0000256" key="8">
    <source>
        <dbReference type="ARBA" id="ARBA00022729"/>
    </source>
</evidence>
<feature type="binding site" evidence="19">
    <location>
        <position position="598"/>
    </location>
    <ligand>
        <name>ATP</name>
        <dbReference type="ChEBI" id="CHEBI:30616"/>
    </ligand>
</feature>
<evidence type="ECO:0000259" key="23">
    <source>
        <dbReference type="Pfam" id="PF23598"/>
    </source>
</evidence>
<dbReference type="Proteomes" id="UP000288805">
    <property type="component" value="Unassembled WGS sequence"/>
</dbReference>
<proteinExistence type="predicted"/>
<evidence type="ECO:0000256" key="11">
    <source>
        <dbReference type="ARBA" id="ARBA00022777"/>
    </source>
</evidence>
<comment type="caution">
    <text evidence="24">The sequence shown here is derived from an EMBL/GenBank/DDBJ whole genome shotgun (WGS) entry which is preliminary data.</text>
</comment>
<evidence type="ECO:0000256" key="12">
    <source>
        <dbReference type="ARBA" id="ARBA00022840"/>
    </source>
</evidence>
<organism evidence="24 25">
    <name type="scientific">Vitis vinifera</name>
    <name type="common">Grape</name>
    <dbReference type="NCBI Taxonomy" id="29760"/>
    <lineage>
        <taxon>Eukaryota</taxon>
        <taxon>Viridiplantae</taxon>
        <taxon>Streptophyta</taxon>
        <taxon>Embryophyta</taxon>
        <taxon>Tracheophyta</taxon>
        <taxon>Spermatophyta</taxon>
        <taxon>Magnoliopsida</taxon>
        <taxon>eudicotyledons</taxon>
        <taxon>Gunneridae</taxon>
        <taxon>Pentapetalae</taxon>
        <taxon>rosids</taxon>
        <taxon>Vitales</taxon>
        <taxon>Vitaceae</taxon>
        <taxon>Viteae</taxon>
        <taxon>Vitis</taxon>
    </lineage>
</organism>
<dbReference type="InterPro" id="IPR051716">
    <property type="entry name" value="Plant_RL_S/T_kinase"/>
</dbReference>
<dbReference type="InterPro" id="IPR055414">
    <property type="entry name" value="LRR_R13L4/SHOC2-like"/>
</dbReference>
<reference evidence="24 25" key="1">
    <citation type="journal article" date="2018" name="PLoS Genet.">
        <title>Population sequencing reveals clonal diversity and ancestral inbreeding in the grapevine cultivar Chardonnay.</title>
        <authorList>
            <person name="Roach M.J."/>
            <person name="Johnson D.L."/>
            <person name="Bohlmann J."/>
            <person name="van Vuuren H.J."/>
            <person name="Jones S.J."/>
            <person name="Pretorius I.S."/>
            <person name="Schmidt S.A."/>
            <person name="Borneman A.R."/>
        </authorList>
    </citation>
    <scope>NUCLEOTIDE SEQUENCE [LARGE SCALE GENOMIC DNA]</scope>
    <source>
        <strain evidence="25">cv. Chardonnay</strain>
        <tissue evidence="24">Leaf</tissue>
    </source>
</reference>
<evidence type="ECO:0000256" key="1">
    <source>
        <dbReference type="ARBA" id="ARBA00004236"/>
    </source>
</evidence>
<evidence type="ECO:0000256" key="15">
    <source>
        <dbReference type="ARBA" id="ARBA00023170"/>
    </source>
</evidence>
<keyword evidence="6" id="KW-0808">Transferase</keyword>
<keyword evidence="8 20" id="KW-0732">Signal</keyword>
<protein>
    <recommendedName>
        <fullName evidence="3">non-specific serine/threonine protein kinase</fullName>
        <ecNumber evidence="3">2.7.11.1</ecNumber>
    </recommendedName>
</protein>
<dbReference type="Pfam" id="PF08263">
    <property type="entry name" value="LRRNT_2"/>
    <property type="match status" value="1"/>
</dbReference>
<keyword evidence="15 24" id="KW-0675">Receptor</keyword>
<dbReference type="Gene3D" id="3.80.10.10">
    <property type="entry name" value="Ribonuclease Inhibitor"/>
    <property type="match status" value="3"/>
</dbReference>
<feature type="domain" description="Leucine-rich repeat-containing N-terminal plant-type" evidence="22">
    <location>
        <begin position="33"/>
        <end position="71"/>
    </location>
</feature>
<dbReference type="GO" id="GO:0005886">
    <property type="term" value="C:plasma membrane"/>
    <property type="evidence" value="ECO:0007669"/>
    <property type="project" value="UniProtKB-SubCell"/>
</dbReference>
<evidence type="ECO:0000256" key="5">
    <source>
        <dbReference type="ARBA" id="ARBA00022614"/>
    </source>
</evidence>
<dbReference type="AlphaFoldDB" id="A0A438F0K8"/>
<keyword evidence="5" id="KW-0433">Leucine-rich repeat</keyword>
<evidence type="ECO:0000256" key="3">
    <source>
        <dbReference type="ARBA" id="ARBA00012513"/>
    </source>
</evidence>
<evidence type="ECO:0000256" key="2">
    <source>
        <dbReference type="ARBA" id="ARBA00004479"/>
    </source>
</evidence>
<dbReference type="InterPro" id="IPR032675">
    <property type="entry name" value="LRR_dom_sf"/>
</dbReference>
<evidence type="ECO:0000256" key="7">
    <source>
        <dbReference type="ARBA" id="ARBA00022692"/>
    </source>
</evidence>